<keyword evidence="3" id="KW-1185">Reference proteome</keyword>
<feature type="chain" id="PRO_5004067418" evidence="1">
    <location>
        <begin position="20"/>
        <end position="236"/>
    </location>
</feature>
<dbReference type="OrthoDB" id="10338496at2759"/>
<organism evidence="2 3">
    <name type="scientific">Dacryopinax primogenitus (strain DJM 731)</name>
    <name type="common">Brown rot fungus</name>
    <dbReference type="NCBI Taxonomy" id="1858805"/>
    <lineage>
        <taxon>Eukaryota</taxon>
        <taxon>Fungi</taxon>
        <taxon>Dikarya</taxon>
        <taxon>Basidiomycota</taxon>
        <taxon>Agaricomycotina</taxon>
        <taxon>Dacrymycetes</taxon>
        <taxon>Dacrymycetales</taxon>
        <taxon>Dacrymycetaceae</taxon>
        <taxon>Dacryopinax</taxon>
    </lineage>
</organism>
<evidence type="ECO:0000256" key="1">
    <source>
        <dbReference type="SAM" id="SignalP"/>
    </source>
</evidence>
<reference evidence="2 3" key="1">
    <citation type="journal article" date="2012" name="Science">
        <title>The Paleozoic origin of enzymatic lignin decomposition reconstructed from 31 fungal genomes.</title>
        <authorList>
            <person name="Floudas D."/>
            <person name="Binder M."/>
            <person name="Riley R."/>
            <person name="Barry K."/>
            <person name="Blanchette R.A."/>
            <person name="Henrissat B."/>
            <person name="Martinez A.T."/>
            <person name="Otillar R."/>
            <person name="Spatafora J.W."/>
            <person name="Yadav J.S."/>
            <person name="Aerts A."/>
            <person name="Benoit I."/>
            <person name="Boyd A."/>
            <person name="Carlson A."/>
            <person name="Copeland A."/>
            <person name="Coutinho P.M."/>
            <person name="de Vries R.P."/>
            <person name="Ferreira P."/>
            <person name="Findley K."/>
            <person name="Foster B."/>
            <person name="Gaskell J."/>
            <person name="Glotzer D."/>
            <person name="Gorecki P."/>
            <person name="Heitman J."/>
            <person name="Hesse C."/>
            <person name="Hori C."/>
            <person name="Igarashi K."/>
            <person name="Jurgens J.A."/>
            <person name="Kallen N."/>
            <person name="Kersten P."/>
            <person name="Kohler A."/>
            <person name="Kuees U."/>
            <person name="Kumar T.K.A."/>
            <person name="Kuo A."/>
            <person name="LaButti K."/>
            <person name="Larrondo L.F."/>
            <person name="Lindquist E."/>
            <person name="Ling A."/>
            <person name="Lombard V."/>
            <person name="Lucas S."/>
            <person name="Lundell T."/>
            <person name="Martin R."/>
            <person name="McLaughlin D.J."/>
            <person name="Morgenstern I."/>
            <person name="Morin E."/>
            <person name="Murat C."/>
            <person name="Nagy L.G."/>
            <person name="Nolan M."/>
            <person name="Ohm R.A."/>
            <person name="Patyshakuliyeva A."/>
            <person name="Rokas A."/>
            <person name="Ruiz-Duenas F.J."/>
            <person name="Sabat G."/>
            <person name="Salamov A."/>
            <person name="Samejima M."/>
            <person name="Schmutz J."/>
            <person name="Slot J.C."/>
            <person name="St John F."/>
            <person name="Stenlid J."/>
            <person name="Sun H."/>
            <person name="Sun S."/>
            <person name="Syed K."/>
            <person name="Tsang A."/>
            <person name="Wiebenga A."/>
            <person name="Young D."/>
            <person name="Pisabarro A."/>
            <person name="Eastwood D.C."/>
            <person name="Martin F."/>
            <person name="Cullen D."/>
            <person name="Grigoriev I.V."/>
            <person name="Hibbett D.S."/>
        </authorList>
    </citation>
    <scope>NUCLEOTIDE SEQUENCE [LARGE SCALE GENOMIC DNA]</scope>
    <source>
        <strain evidence="2 3">DJM-731 SS1</strain>
    </source>
</reference>
<dbReference type="Proteomes" id="UP000030653">
    <property type="component" value="Unassembled WGS sequence"/>
</dbReference>
<gene>
    <name evidence="2" type="ORF">DACRYDRAFT_23092</name>
</gene>
<proteinExistence type="predicted"/>
<dbReference type="HOGENOM" id="CLU_1175394_0_0_1"/>
<keyword evidence="1" id="KW-0732">Signal</keyword>
<dbReference type="RefSeq" id="XP_040627637.1">
    <property type="nucleotide sequence ID" value="XM_040773094.1"/>
</dbReference>
<dbReference type="AlphaFoldDB" id="M5FY64"/>
<dbReference type="GeneID" id="63688156"/>
<sequence>MKATFVLSTLVSALLFAEAHSLKQASARDVAAHERFADLIARHPTPSTAPCVCPDGTPCKHSCGSDCGQNGQGQNQNRRSEKRDLWILETDFSGEVYPANVIAGLIKGDGVFTHTNGSTVTDWEYKINSEANRLTFWKNRRAGSGMLERIKRGFIQFSAPYLSKVIAIYFEDPDKVFMLSDNSGVKNKDVIRMAKHLLADKEQNEFMIWHHVIDRPTMEAVVSTLCPRLGPQYCEN</sequence>
<evidence type="ECO:0000313" key="3">
    <source>
        <dbReference type="Proteomes" id="UP000030653"/>
    </source>
</evidence>
<dbReference type="OMA" id="FSEEWAV"/>
<name>M5FY64_DACPD</name>
<feature type="signal peptide" evidence="1">
    <location>
        <begin position="1"/>
        <end position="19"/>
    </location>
</feature>
<dbReference type="EMBL" id="JH795866">
    <property type="protein sequence ID" value="EJU00740.1"/>
    <property type="molecule type" value="Genomic_DNA"/>
</dbReference>
<protein>
    <submittedName>
        <fullName evidence="2">Uncharacterized protein</fullName>
    </submittedName>
</protein>
<accession>M5FY64</accession>
<evidence type="ECO:0000313" key="2">
    <source>
        <dbReference type="EMBL" id="EJU00740.1"/>
    </source>
</evidence>